<reference evidence="16" key="1">
    <citation type="journal article" date="2015" name="Nat. Genet.">
        <title>The genome and transcriptome of the zoonotic hookworm Ancylostoma ceylanicum identify infection-specific gene families.</title>
        <authorList>
            <person name="Schwarz E.M."/>
            <person name="Hu Y."/>
            <person name="Antoshechkin I."/>
            <person name="Miller M.M."/>
            <person name="Sternberg P.W."/>
            <person name="Aroian R.V."/>
        </authorList>
    </citation>
    <scope>NUCLEOTIDE SEQUENCE</scope>
    <source>
        <strain evidence="16">HY135</strain>
    </source>
</reference>
<evidence type="ECO:0000256" key="7">
    <source>
        <dbReference type="ARBA" id="ARBA00023053"/>
    </source>
</evidence>
<keyword evidence="16" id="KW-1185">Reference proteome</keyword>
<evidence type="ECO:0000313" key="16">
    <source>
        <dbReference type="Proteomes" id="UP000024635"/>
    </source>
</evidence>
<comment type="similarity">
    <text evidence="2 13">Belongs to the amiloride-sensitive sodium channel (TC 1.A.6) family.</text>
</comment>
<evidence type="ECO:0008006" key="17">
    <source>
        <dbReference type="Google" id="ProtNLM"/>
    </source>
</evidence>
<keyword evidence="7" id="KW-0915">Sodium</keyword>
<evidence type="ECO:0000256" key="5">
    <source>
        <dbReference type="ARBA" id="ARBA00022692"/>
    </source>
</evidence>
<protein>
    <recommendedName>
        <fullName evidence="17">Amiloride-sensitive sodium channel</fullName>
    </recommendedName>
</protein>
<dbReference type="Gene3D" id="1.10.287.770">
    <property type="entry name" value="YojJ-like"/>
    <property type="match status" value="1"/>
</dbReference>
<feature type="non-terminal residue" evidence="15">
    <location>
        <position position="1"/>
    </location>
</feature>
<feature type="compositionally biased region" description="Polar residues" evidence="14">
    <location>
        <begin position="891"/>
        <end position="901"/>
    </location>
</feature>
<keyword evidence="3 13" id="KW-0813">Transport</keyword>
<evidence type="ECO:0000256" key="8">
    <source>
        <dbReference type="ARBA" id="ARBA00023065"/>
    </source>
</evidence>
<evidence type="ECO:0000313" key="15">
    <source>
        <dbReference type="EMBL" id="EYC36780.1"/>
    </source>
</evidence>
<dbReference type="Gene3D" id="2.60.470.10">
    <property type="entry name" value="Acid-sensing ion channels like domains"/>
    <property type="match status" value="1"/>
</dbReference>
<proteinExistence type="inferred from homology"/>
<gene>
    <name evidence="15" type="primary">Acey_s0857.g2718</name>
    <name evidence="15" type="ORF">Y032_0857g2718</name>
</gene>
<dbReference type="GO" id="GO:0005886">
    <property type="term" value="C:plasma membrane"/>
    <property type="evidence" value="ECO:0007669"/>
    <property type="project" value="TreeGrafter"/>
</dbReference>
<dbReference type="GO" id="GO:0015280">
    <property type="term" value="F:ligand-gated sodium channel activity"/>
    <property type="evidence" value="ECO:0007669"/>
    <property type="project" value="TreeGrafter"/>
</dbReference>
<evidence type="ECO:0000256" key="9">
    <source>
        <dbReference type="ARBA" id="ARBA00023136"/>
    </source>
</evidence>
<feature type="compositionally biased region" description="Polar residues" evidence="14">
    <location>
        <begin position="909"/>
        <end position="919"/>
    </location>
</feature>
<evidence type="ECO:0000256" key="3">
    <source>
        <dbReference type="ARBA" id="ARBA00022448"/>
    </source>
</evidence>
<organism evidence="15 16">
    <name type="scientific">Ancylostoma ceylanicum</name>
    <dbReference type="NCBI Taxonomy" id="53326"/>
    <lineage>
        <taxon>Eukaryota</taxon>
        <taxon>Metazoa</taxon>
        <taxon>Ecdysozoa</taxon>
        <taxon>Nematoda</taxon>
        <taxon>Chromadorea</taxon>
        <taxon>Rhabditida</taxon>
        <taxon>Rhabditina</taxon>
        <taxon>Rhabditomorpha</taxon>
        <taxon>Strongyloidea</taxon>
        <taxon>Ancylostomatidae</taxon>
        <taxon>Ancylostomatinae</taxon>
        <taxon>Ancylostoma</taxon>
    </lineage>
</organism>
<dbReference type="OrthoDB" id="6502088at2759"/>
<dbReference type="STRING" id="53326.A0A016WAW6"/>
<keyword evidence="8 13" id="KW-0406">Ion transport</keyword>
<evidence type="ECO:0000256" key="1">
    <source>
        <dbReference type="ARBA" id="ARBA00004141"/>
    </source>
</evidence>
<sequence>LTYITGARILNRRARASNGTLKSLSGKPRNVFEEALQRSWDMDAVRFLRNAAHWKSRMILGCTWPNGTSCRLSDFKPVWTMSGLCWAINTNPHNPLQVVGSGVGHSIRLLLNVETYERIDACTTHFRTKSLPGLKILIYNQTSLPVTNQNGLNVPSGYAMDIRFRMQHHNRLPGLHCTAETAEHKKASEEFNSTLNIRTCEVRKTLREIEYECECSMARAFTTEPMATTRPCNVDDYFGCVRGVVEKSMEEGSRRDCLPPCESVEYVAWQDLNRLPQNVMPALIEGHEEEDESDVEQDDIEEDKYLTLRNRTDEKFFLCEENAYLDATQVSYIKRDAHRAYEKQARHQEDIFLRTKRRIVRLRTAVWNVSQLHWGWHGDDFVGVFERLTEGAACFANFSVRHESISAVMESRPAYSEEKRASQLFFLIDPEAQRANPKKFKSIGDVKRYYGDQVDAALKELQDVGETVEKMWHLFTPSTYEGAVLADVVRMDRIVELMTQYETGRLQRRVWAEKMQSKRMRHFFEDDFSEGWYQPIVHDLEHSLYKVVLEVEREYWPKFLSYVQNGTAMKTGALLFFDDVTNANEEKFKNIITDMYNCTVGDVKKVAHETLKDFKRLYRELQSSYTNLFKKELTEYLENFEFGSKFVSDNFAMVNVFLQQMHLERWSQDRTYGFWSLACDVGGALGLFLGASMLTIIELVYLCYQYRICGKLFKKTDNRVRECWNENCQHLRWCKSCQTKSLKTSYVSSDHGGSLTSPLEERQKSSWLTPFSEYSPTHSARNRKGERSSVDFADTAEDLQPPRYEDTIGMNDSAHVGDHKGMSQSPSEETRGHDRLAGIIEDDSGLESDGGDRSRLKRTSRILEPSTQSKHPEPYQKAQQTALKEHGPSTGRPSLQDNPQKSQEDEDMSQMTDSLSTTAPKLFSDVIERHTTL</sequence>
<name>A0A016WAW6_9BILA</name>
<dbReference type="AlphaFoldDB" id="A0A016WAW6"/>
<dbReference type="InterPro" id="IPR001873">
    <property type="entry name" value="ENaC"/>
</dbReference>
<keyword evidence="5 13" id="KW-0812">Transmembrane</keyword>
<comment type="caution">
    <text evidence="15">The sequence shown here is derived from an EMBL/GenBank/DDBJ whole genome shotgun (WGS) entry which is preliminary data.</text>
</comment>
<evidence type="ECO:0000256" key="10">
    <source>
        <dbReference type="ARBA" id="ARBA00023180"/>
    </source>
</evidence>
<dbReference type="PANTHER" id="PTHR11690:SF296">
    <property type="entry name" value="DEGENERIN-LIKE PROTEIN DEL-10"/>
    <property type="match status" value="1"/>
</dbReference>
<evidence type="ECO:0000256" key="14">
    <source>
        <dbReference type="SAM" id="MobiDB-lite"/>
    </source>
</evidence>
<evidence type="ECO:0000256" key="12">
    <source>
        <dbReference type="ARBA" id="ARBA00023303"/>
    </source>
</evidence>
<feature type="compositionally biased region" description="Polar residues" evidence="14">
    <location>
        <begin position="770"/>
        <end position="779"/>
    </location>
</feature>
<dbReference type="Pfam" id="PF00858">
    <property type="entry name" value="ASC"/>
    <property type="match status" value="2"/>
</dbReference>
<evidence type="ECO:0000256" key="6">
    <source>
        <dbReference type="ARBA" id="ARBA00022989"/>
    </source>
</evidence>
<keyword evidence="4 13" id="KW-0894">Sodium channel</keyword>
<dbReference type="EMBL" id="JARK01000457">
    <property type="protein sequence ID" value="EYC36780.1"/>
    <property type="molecule type" value="Genomic_DNA"/>
</dbReference>
<keyword evidence="9" id="KW-0472">Membrane</keyword>
<keyword evidence="11 13" id="KW-0739">Sodium transport</keyword>
<feature type="region of interest" description="Disordered" evidence="14">
    <location>
        <begin position="770"/>
        <end position="933"/>
    </location>
</feature>
<evidence type="ECO:0000256" key="2">
    <source>
        <dbReference type="ARBA" id="ARBA00007193"/>
    </source>
</evidence>
<dbReference type="Proteomes" id="UP000024635">
    <property type="component" value="Unassembled WGS sequence"/>
</dbReference>
<evidence type="ECO:0000256" key="13">
    <source>
        <dbReference type="RuleBase" id="RU000679"/>
    </source>
</evidence>
<evidence type="ECO:0000256" key="4">
    <source>
        <dbReference type="ARBA" id="ARBA00022461"/>
    </source>
</evidence>
<keyword evidence="12 13" id="KW-0407">Ion channel</keyword>
<accession>A0A016WAW6</accession>
<keyword evidence="6" id="KW-1133">Transmembrane helix</keyword>
<evidence type="ECO:0000256" key="11">
    <source>
        <dbReference type="ARBA" id="ARBA00023201"/>
    </source>
</evidence>
<dbReference type="PANTHER" id="PTHR11690">
    <property type="entry name" value="AMILORIDE-SENSITIVE SODIUM CHANNEL-RELATED"/>
    <property type="match status" value="1"/>
</dbReference>
<keyword evidence="10" id="KW-0325">Glycoprotein</keyword>
<comment type="subcellular location">
    <subcellularLocation>
        <location evidence="1">Membrane</location>
        <topology evidence="1">Multi-pass membrane protein</topology>
    </subcellularLocation>
</comment>